<evidence type="ECO:0000313" key="1">
    <source>
        <dbReference type="EMBL" id="KYM99485.1"/>
    </source>
</evidence>
<dbReference type="EMBL" id="KQ977827">
    <property type="protein sequence ID" value="KYM99485.1"/>
    <property type="molecule type" value="Genomic_DNA"/>
</dbReference>
<name>A0A195CFJ3_9HYME</name>
<organism evidence="1 2">
    <name type="scientific">Cyphomyrmex costatus</name>
    <dbReference type="NCBI Taxonomy" id="456900"/>
    <lineage>
        <taxon>Eukaryota</taxon>
        <taxon>Metazoa</taxon>
        <taxon>Ecdysozoa</taxon>
        <taxon>Arthropoda</taxon>
        <taxon>Hexapoda</taxon>
        <taxon>Insecta</taxon>
        <taxon>Pterygota</taxon>
        <taxon>Neoptera</taxon>
        <taxon>Endopterygota</taxon>
        <taxon>Hymenoptera</taxon>
        <taxon>Apocrita</taxon>
        <taxon>Aculeata</taxon>
        <taxon>Formicoidea</taxon>
        <taxon>Formicidae</taxon>
        <taxon>Myrmicinae</taxon>
        <taxon>Cyphomyrmex</taxon>
    </lineage>
</organism>
<evidence type="ECO:0000313" key="2">
    <source>
        <dbReference type="Proteomes" id="UP000078542"/>
    </source>
</evidence>
<keyword evidence="2" id="KW-1185">Reference proteome</keyword>
<proteinExistence type="predicted"/>
<accession>A0A195CFJ3</accession>
<dbReference type="Proteomes" id="UP000078542">
    <property type="component" value="Unassembled WGS sequence"/>
</dbReference>
<gene>
    <name evidence="1" type="ORF">ALC62_09832</name>
</gene>
<dbReference type="AlphaFoldDB" id="A0A195CFJ3"/>
<reference evidence="1 2" key="1">
    <citation type="submission" date="2016-03" db="EMBL/GenBank/DDBJ databases">
        <title>Cyphomyrmex costatus WGS genome.</title>
        <authorList>
            <person name="Nygaard S."/>
            <person name="Hu H."/>
            <person name="Boomsma J."/>
            <person name="Zhang G."/>
        </authorList>
    </citation>
    <scope>NUCLEOTIDE SEQUENCE [LARGE SCALE GENOMIC DNA]</scope>
    <source>
        <strain evidence="1">MS0001</strain>
        <tissue evidence="1">Whole body</tissue>
    </source>
</reference>
<protein>
    <submittedName>
        <fullName evidence="1">Uncharacterized protein</fullName>
    </submittedName>
</protein>
<sequence>MSCSVSARLEPHRTNEIIYSTRIPEMAFCSAERFRIKLAKVQGIGHVQWRIMIRFCNTTHVVRAIEFLMLVQFGTVFATDTGPEPEDGMRLVPIANDPSTLV</sequence>